<dbReference type="SUPFAM" id="SSF56112">
    <property type="entry name" value="Protein kinase-like (PK-like)"/>
    <property type="match status" value="1"/>
</dbReference>
<comment type="caution">
    <text evidence="1">The sequence shown here is derived from an EMBL/GenBank/DDBJ whole genome shotgun (WGS) entry which is preliminary data.</text>
</comment>
<dbReference type="PANTHER" id="PTHR37171:SF1">
    <property type="entry name" value="SERINE_THREONINE-PROTEIN KINASE YRZF-RELATED"/>
    <property type="match status" value="1"/>
</dbReference>
<dbReference type="OrthoDB" id="2687876at2759"/>
<protein>
    <recommendedName>
        <fullName evidence="3">Aminoglycoside phosphotransferase domain-containing protein</fullName>
    </recommendedName>
</protein>
<evidence type="ECO:0008006" key="3">
    <source>
        <dbReference type="Google" id="ProtNLM"/>
    </source>
</evidence>
<dbReference type="AlphaFoldDB" id="A0A7C8J1F0"/>
<dbReference type="Gene3D" id="1.10.510.10">
    <property type="entry name" value="Transferase(Phosphotransferase) domain 1"/>
    <property type="match status" value="1"/>
</dbReference>
<dbReference type="InParanoid" id="A0A7C8J1F0"/>
<gene>
    <name evidence="1" type="ORF">GQX73_g1006</name>
</gene>
<accession>A0A7C8J1F0</accession>
<sequence length="257" mass="29039">MMATNDTTADIQILTLLVDSKDEDESEYRFLINGKDVKYVTVDPGVFPKDDRNFAPILEPSTGRPVFSRTTNHVLPGVESTWHPTRIDHLELKKLDRLRQNIHLVTHPLFNRPVIVKFAEFPWQIPYYEAETTAYEWIDGAGVSPKFLGHLTEAGRVIGFILENIDGARTAGPEDLKACQAALTRLHSLDIKHGDINKHNFLVRDGKAVLVDFETARKSGDRGELEAEYLRLEESLRDPSYRGGVGIPETNEHILPE</sequence>
<dbReference type="InterPro" id="IPR052396">
    <property type="entry name" value="Meiotic_Drive_Suppr_Kinase"/>
</dbReference>
<dbReference type="Pfam" id="PF06293">
    <property type="entry name" value="Kdo"/>
    <property type="match status" value="1"/>
</dbReference>
<dbReference type="Proteomes" id="UP000481858">
    <property type="component" value="Unassembled WGS sequence"/>
</dbReference>
<proteinExistence type="predicted"/>
<evidence type="ECO:0000313" key="1">
    <source>
        <dbReference type="EMBL" id="KAF2972704.1"/>
    </source>
</evidence>
<name>A0A7C8J1F0_9PEZI</name>
<dbReference type="PANTHER" id="PTHR37171">
    <property type="entry name" value="SERINE/THREONINE-PROTEIN KINASE YRZF-RELATED"/>
    <property type="match status" value="1"/>
</dbReference>
<organism evidence="1 2">
    <name type="scientific">Xylaria multiplex</name>
    <dbReference type="NCBI Taxonomy" id="323545"/>
    <lineage>
        <taxon>Eukaryota</taxon>
        <taxon>Fungi</taxon>
        <taxon>Dikarya</taxon>
        <taxon>Ascomycota</taxon>
        <taxon>Pezizomycotina</taxon>
        <taxon>Sordariomycetes</taxon>
        <taxon>Xylariomycetidae</taxon>
        <taxon>Xylariales</taxon>
        <taxon>Xylariaceae</taxon>
        <taxon>Xylaria</taxon>
    </lineage>
</organism>
<dbReference type="InterPro" id="IPR011009">
    <property type="entry name" value="Kinase-like_dom_sf"/>
</dbReference>
<keyword evidence="2" id="KW-1185">Reference proteome</keyword>
<reference evidence="1 2" key="1">
    <citation type="submission" date="2019-12" db="EMBL/GenBank/DDBJ databases">
        <title>Draft genome sequence of the ascomycete Xylaria multiplex DSM 110363.</title>
        <authorList>
            <person name="Buettner E."/>
            <person name="Kellner H."/>
        </authorList>
    </citation>
    <scope>NUCLEOTIDE SEQUENCE [LARGE SCALE GENOMIC DNA]</scope>
    <source>
        <strain evidence="1 2">DSM 110363</strain>
    </source>
</reference>
<evidence type="ECO:0000313" key="2">
    <source>
        <dbReference type="Proteomes" id="UP000481858"/>
    </source>
</evidence>
<dbReference type="EMBL" id="WUBL01000005">
    <property type="protein sequence ID" value="KAF2972704.1"/>
    <property type="molecule type" value="Genomic_DNA"/>
</dbReference>